<dbReference type="GO" id="GO:0000785">
    <property type="term" value="C:chromatin"/>
    <property type="evidence" value="ECO:0007669"/>
    <property type="project" value="UniProtKB-ARBA"/>
</dbReference>
<feature type="domain" description="PHD-type" evidence="13">
    <location>
        <begin position="369"/>
        <end position="418"/>
    </location>
</feature>
<dbReference type="CDD" id="cd16859">
    <property type="entry name" value="ING_ING4_5"/>
    <property type="match status" value="1"/>
</dbReference>
<evidence type="ECO:0000256" key="1">
    <source>
        <dbReference type="ARBA" id="ARBA00004123"/>
    </source>
</evidence>
<feature type="binding site" evidence="9">
    <location>
        <position position="372"/>
    </location>
    <ligand>
        <name>Zn(2+)</name>
        <dbReference type="ChEBI" id="CHEBI:29105"/>
        <label>1</label>
    </ligand>
</feature>
<feature type="compositionally biased region" description="Basic residues" evidence="12">
    <location>
        <begin position="422"/>
        <end position="432"/>
    </location>
</feature>
<evidence type="ECO:0000256" key="6">
    <source>
        <dbReference type="ARBA" id="ARBA00022853"/>
    </source>
</evidence>
<feature type="compositionally biased region" description="Polar residues" evidence="12">
    <location>
        <begin position="222"/>
        <end position="242"/>
    </location>
</feature>
<reference evidence="14" key="2">
    <citation type="submission" date="2020-11" db="EMBL/GenBank/DDBJ databases">
        <authorList>
            <consortium name="DOE Joint Genome Institute"/>
            <person name="Kuo A."/>
            <person name="Miyauchi S."/>
            <person name="Kiss E."/>
            <person name="Drula E."/>
            <person name="Kohler A."/>
            <person name="Sanchez-Garcia M."/>
            <person name="Andreopoulos B."/>
            <person name="Barry K.W."/>
            <person name="Bonito G."/>
            <person name="Buee M."/>
            <person name="Carver A."/>
            <person name="Chen C."/>
            <person name="Cichocki N."/>
            <person name="Clum A."/>
            <person name="Culley D."/>
            <person name="Crous P.W."/>
            <person name="Fauchery L."/>
            <person name="Girlanda M."/>
            <person name="Hayes R."/>
            <person name="Keri Z."/>
            <person name="Labutti K."/>
            <person name="Lipzen A."/>
            <person name="Lombard V."/>
            <person name="Magnuson J."/>
            <person name="Maillard F."/>
            <person name="Morin E."/>
            <person name="Murat C."/>
            <person name="Nolan M."/>
            <person name="Ohm R."/>
            <person name="Pangilinan J."/>
            <person name="Pereira M."/>
            <person name="Perotto S."/>
            <person name="Peter M."/>
            <person name="Riley R."/>
            <person name="Sitrit Y."/>
            <person name="Stielow B."/>
            <person name="Szollosi G."/>
            <person name="Zifcakova L."/>
            <person name="Stursova M."/>
            <person name="Spatafora J.W."/>
            <person name="Tedersoo L."/>
            <person name="Vaario L.-M."/>
            <person name="Yamada A."/>
            <person name="Yan M."/>
            <person name="Wang P."/>
            <person name="Xu J."/>
            <person name="Bruns T."/>
            <person name="Baldrian P."/>
            <person name="Vilgalys R."/>
            <person name="Henrissat B."/>
            <person name="Grigoriev I.V."/>
            <person name="Hibbett D."/>
            <person name="Nagy L.G."/>
            <person name="Martin F.M."/>
        </authorList>
    </citation>
    <scope>NUCLEOTIDE SEQUENCE</scope>
    <source>
        <strain evidence="14">UH-Tt-Lm1</strain>
    </source>
</reference>
<feature type="site" description="Histone H3K4me3 binding" evidence="8">
    <location>
        <position position="371"/>
    </location>
</feature>
<dbReference type="Proteomes" id="UP000736335">
    <property type="component" value="Unassembled WGS sequence"/>
</dbReference>
<dbReference type="SMART" id="SM01408">
    <property type="entry name" value="ING"/>
    <property type="match status" value="1"/>
</dbReference>
<keyword evidence="5 9" id="KW-0862">Zinc</keyword>
<dbReference type="Gene3D" id="3.30.40.10">
    <property type="entry name" value="Zinc/RING finger domain, C3HC4 (zinc finger)"/>
    <property type="match status" value="1"/>
</dbReference>
<comment type="subcellular location">
    <subcellularLocation>
        <location evidence="1 11">Nucleus</location>
    </subcellularLocation>
</comment>
<dbReference type="InterPro" id="IPR011011">
    <property type="entry name" value="Znf_FYVE_PHD"/>
</dbReference>
<feature type="binding site" evidence="9">
    <location>
        <position position="396"/>
    </location>
    <ligand>
        <name>Zn(2+)</name>
        <dbReference type="ChEBI" id="CHEBI:29105"/>
        <label>1</label>
    </ligand>
</feature>
<gene>
    <name evidence="14" type="ORF">BJ322DRAFT_1052002</name>
</gene>
<dbReference type="GO" id="GO:0008270">
    <property type="term" value="F:zinc ion binding"/>
    <property type="evidence" value="ECO:0007669"/>
    <property type="project" value="UniProtKB-KW"/>
</dbReference>
<dbReference type="Gene3D" id="6.10.140.1740">
    <property type="match status" value="1"/>
</dbReference>
<accession>A0A9P6HGR7</accession>
<comment type="similarity">
    <text evidence="2 11">Belongs to the ING family.</text>
</comment>
<dbReference type="InterPro" id="IPR013083">
    <property type="entry name" value="Znf_RING/FYVE/PHD"/>
</dbReference>
<evidence type="ECO:0000259" key="13">
    <source>
        <dbReference type="PROSITE" id="PS50016"/>
    </source>
</evidence>
<keyword evidence="6 11" id="KW-0156">Chromatin regulator</keyword>
<keyword evidence="4 10" id="KW-0863">Zinc-finger</keyword>
<evidence type="ECO:0000256" key="11">
    <source>
        <dbReference type="RuleBase" id="RU361213"/>
    </source>
</evidence>
<proteinExistence type="inferred from homology"/>
<feature type="region of interest" description="Disordered" evidence="12">
    <location>
        <begin position="422"/>
        <end position="442"/>
    </location>
</feature>
<dbReference type="PROSITE" id="PS50016">
    <property type="entry name" value="ZF_PHD_2"/>
    <property type="match status" value="1"/>
</dbReference>
<evidence type="ECO:0000256" key="7">
    <source>
        <dbReference type="ARBA" id="ARBA00023242"/>
    </source>
</evidence>
<dbReference type="GO" id="GO:0006355">
    <property type="term" value="P:regulation of DNA-templated transcription"/>
    <property type="evidence" value="ECO:0007669"/>
    <property type="project" value="TreeGrafter"/>
</dbReference>
<dbReference type="GO" id="GO:0006325">
    <property type="term" value="P:chromatin organization"/>
    <property type="evidence" value="ECO:0007669"/>
    <property type="project" value="UniProtKB-KW"/>
</dbReference>
<evidence type="ECO:0000256" key="10">
    <source>
        <dbReference type="PROSITE-ProRule" id="PRU00146"/>
    </source>
</evidence>
<sequence length="442" mass="48357">MADPTTVYSLALLAEYTHSLDSLPLDLSRNFADLRELDAVLSSSMSLITTKINQLTKMIEDRTVSTEDRLWLLTEIGDEAHRLKLGGEDKIRVASAAADNLRNHHNHLVDLLRYLPNFDPSVLNRATYYPHVTSKSYPPHSVETGRRQRRGGNLTGSRNNDNNSYFPNDPNPPKKKRGGGKDDDVDVGPNRTPRKERIVDMSNGRPRNNGRGGGGGRRAASPTESLVSVASHVQPNQSSRQLQGGPRNGAFPPTNGNKRSRLVTVPSGPMDQYEMPRGGRDMYTGQPPNPSSMHPSLPMPYTNGHHPLPAAEWAMNNNQLEGPGMPVARGSSHPVPAHSVSVPTTSTPVDQRVDSNAGGGDEGDVDDERKYCFCDGVSYGEMIGCDDPNCEREWFHLPCLNLTTPPQGTWYCDPCKAKRNKARANRGGKRKTGGGGRNNVKA</sequence>
<feature type="binding site" evidence="9">
    <location>
        <position position="374"/>
    </location>
    <ligand>
        <name>Zn(2+)</name>
        <dbReference type="ChEBI" id="CHEBI:29105"/>
        <label>1</label>
    </ligand>
</feature>
<evidence type="ECO:0000256" key="4">
    <source>
        <dbReference type="ARBA" id="ARBA00022771"/>
    </source>
</evidence>
<comment type="function">
    <text evidence="11">Component of an histone acetyltransferase complex.</text>
</comment>
<feature type="binding site" evidence="9">
    <location>
        <position position="390"/>
    </location>
    <ligand>
        <name>Zn(2+)</name>
        <dbReference type="ChEBI" id="CHEBI:29105"/>
        <label>2</label>
    </ligand>
</feature>
<feature type="compositionally biased region" description="Polar residues" evidence="12">
    <location>
        <begin position="155"/>
        <end position="166"/>
    </location>
</feature>
<feature type="region of interest" description="Disordered" evidence="12">
    <location>
        <begin position="131"/>
        <end position="297"/>
    </location>
</feature>
<dbReference type="SUPFAM" id="SSF57903">
    <property type="entry name" value="FYVE/PHD zinc finger"/>
    <property type="match status" value="1"/>
</dbReference>
<comment type="domain">
    <text evidence="11">The PHD-type zinc finger mediates the binding to H3K4me3.</text>
</comment>
<feature type="site" description="Histone H3K4me3 binding" evidence="8">
    <location>
        <position position="386"/>
    </location>
</feature>
<dbReference type="SMART" id="SM00249">
    <property type="entry name" value="PHD"/>
    <property type="match status" value="1"/>
</dbReference>
<dbReference type="InterPro" id="IPR028651">
    <property type="entry name" value="ING_fam"/>
</dbReference>
<evidence type="ECO:0000313" key="14">
    <source>
        <dbReference type="EMBL" id="KAF9786782.1"/>
    </source>
</evidence>
<dbReference type="PROSITE" id="PS01359">
    <property type="entry name" value="ZF_PHD_1"/>
    <property type="match status" value="1"/>
</dbReference>
<comment type="caution">
    <text evidence="14">The sequence shown here is derived from an EMBL/GenBank/DDBJ whole genome shotgun (WGS) entry which is preliminary data.</text>
</comment>
<dbReference type="InterPro" id="IPR019786">
    <property type="entry name" value="Zinc_finger_PHD-type_CS"/>
</dbReference>
<dbReference type="Pfam" id="PF12998">
    <property type="entry name" value="ING"/>
    <property type="match status" value="1"/>
</dbReference>
<dbReference type="InterPro" id="IPR024610">
    <property type="entry name" value="ING_N_histone-binding"/>
</dbReference>
<evidence type="ECO:0000256" key="9">
    <source>
        <dbReference type="PIRSR" id="PIRSR628651-51"/>
    </source>
</evidence>
<feature type="compositionally biased region" description="Gly residues" evidence="12">
    <location>
        <begin position="433"/>
        <end position="442"/>
    </location>
</feature>
<evidence type="ECO:0000256" key="2">
    <source>
        <dbReference type="ARBA" id="ARBA00010210"/>
    </source>
</evidence>
<feature type="binding site" evidence="9">
    <location>
        <position position="399"/>
    </location>
    <ligand>
        <name>Zn(2+)</name>
        <dbReference type="ChEBI" id="CHEBI:29105"/>
        <label>1</label>
    </ligand>
</feature>
<dbReference type="EMBL" id="WIUZ02000005">
    <property type="protein sequence ID" value="KAF9786782.1"/>
    <property type="molecule type" value="Genomic_DNA"/>
</dbReference>
<feature type="binding site" evidence="9">
    <location>
        <position position="415"/>
    </location>
    <ligand>
        <name>Zn(2+)</name>
        <dbReference type="ChEBI" id="CHEBI:29105"/>
        <label>2</label>
    </ligand>
</feature>
<feature type="region of interest" description="Disordered" evidence="12">
    <location>
        <begin position="328"/>
        <end position="362"/>
    </location>
</feature>
<keyword evidence="3 9" id="KW-0479">Metal-binding</keyword>
<evidence type="ECO:0000256" key="3">
    <source>
        <dbReference type="ARBA" id="ARBA00022723"/>
    </source>
</evidence>
<feature type="binding site" evidence="9">
    <location>
        <position position="385"/>
    </location>
    <ligand>
        <name>Zn(2+)</name>
        <dbReference type="ChEBI" id="CHEBI:29105"/>
        <label>2</label>
    </ligand>
</feature>
<dbReference type="OrthoDB" id="2505961at2759"/>
<dbReference type="InterPro" id="IPR001965">
    <property type="entry name" value="Znf_PHD"/>
</dbReference>
<organism evidence="14 15">
    <name type="scientific">Thelephora terrestris</name>
    <dbReference type="NCBI Taxonomy" id="56493"/>
    <lineage>
        <taxon>Eukaryota</taxon>
        <taxon>Fungi</taxon>
        <taxon>Dikarya</taxon>
        <taxon>Basidiomycota</taxon>
        <taxon>Agaricomycotina</taxon>
        <taxon>Agaricomycetes</taxon>
        <taxon>Thelephorales</taxon>
        <taxon>Thelephoraceae</taxon>
        <taxon>Thelephora</taxon>
    </lineage>
</organism>
<reference evidence="14" key="1">
    <citation type="journal article" date="2020" name="Nat. Commun.">
        <title>Large-scale genome sequencing of mycorrhizal fungi provides insights into the early evolution of symbiotic traits.</title>
        <authorList>
            <person name="Miyauchi S."/>
            <person name="Kiss E."/>
            <person name="Kuo A."/>
            <person name="Drula E."/>
            <person name="Kohler A."/>
            <person name="Sanchez-Garcia M."/>
            <person name="Morin E."/>
            <person name="Andreopoulos B."/>
            <person name="Barry K.W."/>
            <person name="Bonito G."/>
            <person name="Buee M."/>
            <person name="Carver A."/>
            <person name="Chen C."/>
            <person name="Cichocki N."/>
            <person name="Clum A."/>
            <person name="Culley D."/>
            <person name="Crous P.W."/>
            <person name="Fauchery L."/>
            <person name="Girlanda M."/>
            <person name="Hayes R.D."/>
            <person name="Keri Z."/>
            <person name="LaButti K."/>
            <person name="Lipzen A."/>
            <person name="Lombard V."/>
            <person name="Magnuson J."/>
            <person name="Maillard F."/>
            <person name="Murat C."/>
            <person name="Nolan M."/>
            <person name="Ohm R.A."/>
            <person name="Pangilinan J."/>
            <person name="Pereira M.F."/>
            <person name="Perotto S."/>
            <person name="Peter M."/>
            <person name="Pfister S."/>
            <person name="Riley R."/>
            <person name="Sitrit Y."/>
            <person name="Stielow J.B."/>
            <person name="Szollosi G."/>
            <person name="Zifcakova L."/>
            <person name="Stursova M."/>
            <person name="Spatafora J.W."/>
            <person name="Tedersoo L."/>
            <person name="Vaario L.M."/>
            <person name="Yamada A."/>
            <person name="Yan M."/>
            <person name="Wang P."/>
            <person name="Xu J."/>
            <person name="Bruns T."/>
            <person name="Baldrian P."/>
            <person name="Vilgalys R."/>
            <person name="Dunand C."/>
            <person name="Henrissat B."/>
            <person name="Grigoriev I.V."/>
            <person name="Hibbett D."/>
            <person name="Nagy L.G."/>
            <person name="Martin F.M."/>
        </authorList>
    </citation>
    <scope>NUCLEOTIDE SEQUENCE</scope>
    <source>
        <strain evidence="14">UH-Tt-Lm1</strain>
    </source>
</reference>
<evidence type="ECO:0000256" key="12">
    <source>
        <dbReference type="SAM" id="MobiDB-lite"/>
    </source>
</evidence>
<feature type="compositionally biased region" description="Low complexity" evidence="12">
    <location>
        <begin position="331"/>
        <end position="349"/>
    </location>
</feature>
<protein>
    <recommendedName>
        <fullName evidence="11">Chromatin modification-related protein</fullName>
    </recommendedName>
</protein>
<evidence type="ECO:0000256" key="8">
    <source>
        <dbReference type="PIRSR" id="PIRSR628651-50"/>
    </source>
</evidence>
<dbReference type="AlphaFoldDB" id="A0A9P6HGR7"/>
<evidence type="ECO:0000313" key="15">
    <source>
        <dbReference type="Proteomes" id="UP000736335"/>
    </source>
</evidence>
<keyword evidence="15" id="KW-1185">Reference proteome</keyword>
<dbReference type="PANTHER" id="PTHR10333:SF42">
    <property type="entry name" value="INHIBITOR OF GROWTH PROTEIN 5"/>
    <property type="match status" value="1"/>
</dbReference>
<comment type="subunit">
    <text evidence="11">Component of an histone acetyltransferase complex. Interacts with H3K4me3 and to a lesser extent with H3K4me2.</text>
</comment>
<name>A0A9P6HGR7_9AGAM</name>
<feature type="site" description="Histone H3K4me3 binding" evidence="8">
    <location>
        <position position="394"/>
    </location>
</feature>
<dbReference type="CDD" id="cd15505">
    <property type="entry name" value="PHD_ING"/>
    <property type="match status" value="1"/>
</dbReference>
<dbReference type="GO" id="GO:0005634">
    <property type="term" value="C:nucleus"/>
    <property type="evidence" value="ECO:0007669"/>
    <property type="project" value="UniProtKB-SubCell"/>
</dbReference>
<dbReference type="InterPro" id="IPR019787">
    <property type="entry name" value="Znf_PHD-finger"/>
</dbReference>
<keyword evidence="7 11" id="KW-0539">Nucleus</keyword>
<feature type="site" description="Histone H3K4me3 binding" evidence="8">
    <location>
        <position position="382"/>
    </location>
</feature>
<dbReference type="PANTHER" id="PTHR10333">
    <property type="entry name" value="INHIBITOR OF GROWTH PROTEIN"/>
    <property type="match status" value="1"/>
</dbReference>
<evidence type="ECO:0000256" key="5">
    <source>
        <dbReference type="ARBA" id="ARBA00022833"/>
    </source>
</evidence>
<feature type="binding site" evidence="9">
    <location>
        <position position="412"/>
    </location>
    <ligand>
        <name>Zn(2+)</name>
        <dbReference type="ChEBI" id="CHEBI:29105"/>
        <label>2</label>
    </ligand>
</feature>